<accession>A0A8S3YF23</accession>
<name>A0A8S3YF23_9EUPU</name>
<sequence length="84" mass="9562">MGQVSSSVSGSKSREQNTQLGSGRSLSNISYRDLLDRIQELNTITLGLTGRNDKVLRFVVKNGSDRRSFAWKRKIRIQCQKVKY</sequence>
<feature type="compositionally biased region" description="Low complexity" evidence="1">
    <location>
        <begin position="1"/>
        <end position="11"/>
    </location>
</feature>
<dbReference type="AlphaFoldDB" id="A0A8S3YF23"/>
<gene>
    <name evidence="2" type="ORF">CUNI_LOCUS632</name>
</gene>
<protein>
    <submittedName>
        <fullName evidence="2">Uncharacterized protein</fullName>
    </submittedName>
</protein>
<reference evidence="2" key="1">
    <citation type="submission" date="2021-04" db="EMBL/GenBank/DDBJ databases">
        <authorList>
            <consortium name="Molecular Ecology Group"/>
        </authorList>
    </citation>
    <scope>NUCLEOTIDE SEQUENCE</scope>
</reference>
<proteinExistence type="predicted"/>
<dbReference type="Proteomes" id="UP000678393">
    <property type="component" value="Unassembled WGS sequence"/>
</dbReference>
<feature type="region of interest" description="Disordered" evidence="1">
    <location>
        <begin position="1"/>
        <end position="24"/>
    </location>
</feature>
<evidence type="ECO:0000313" key="3">
    <source>
        <dbReference type="Proteomes" id="UP000678393"/>
    </source>
</evidence>
<keyword evidence="3" id="KW-1185">Reference proteome</keyword>
<feature type="non-terminal residue" evidence="2">
    <location>
        <position position="84"/>
    </location>
</feature>
<evidence type="ECO:0000256" key="1">
    <source>
        <dbReference type="SAM" id="MobiDB-lite"/>
    </source>
</evidence>
<evidence type="ECO:0000313" key="2">
    <source>
        <dbReference type="EMBL" id="CAG5115074.1"/>
    </source>
</evidence>
<comment type="caution">
    <text evidence="2">The sequence shown here is derived from an EMBL/GenBank/DDBJ whole genome shotgun (WGS) entry which is preliminary data.</text>
</comment>
<dbReference type="EMBL" id="CAJHNH020000073">
    <property type="protein sequence ID" value="CAG5115074.1"/>
    <property type="molecule type" value="Genomic_DNA"/>
</dbReference>
<organism evidence="2 3">
    <name type="scientific">Candidula unifasciata</name>
    <dbReference type="NCBI Taxonomy" id="100452"/>
    <lineage>
        <taxon>Eukaryota</taxon>
        <taxon>Metazoa</taxon>
        <taxon>Spiralia</taxon>
        <taxon>Lophotrochozoa</taxon>
        <taxon>Mollusca</taxon>
        <taxon>Gastropoda</taxon>
        <taxon>Heterobranchia</taxon>
        <taxon>Euthyneura</taxon>
        <taxon>Panpulmonata</taxon>
        <taxon>Eupulmonata</taxon>
        <taxon>Stylommatophora</taxon>
        <taxon>Helicina</taxon>
        <taxon>Helicoidea</taxon>
        <taxon>Geomitridae</taxon>
        <taxon>Candidula</taxon>
    </lineage>
</organism>